<dbReference type="GO" id="GO:0006303">
    <property type="term" value="P:double-strand break repair via nonhomologous end joining"/>
    <property type="evidence" value="ECO:0007669"/>
    <property type="project" value="TreeGrafter"/>
</dbReference>
<dbReference type="AlphaFoldDB" id="A0A4C1TJI9"/>
<sequence length="182" mass="20823">MNLKREKIRAMLLYHLKQCHLKQQEIYNKLRLVLNDKASSFSTACNWFNEFENDGTNLTDDLRERRLSTAVTEDNVSAVRLTIETDKRVTTSRFVQPSAIQAFGIASAEPRHPSPVTDDLASSGPALFTREVSKRRQRSSCRGPLTFAVCFIYIDVRVNVVFEKLQFLADNNIPLQKIMLQS</sequence>
<dbReference type="PANTHER" id="PTHR46060:SF2">
    <property type="entry name" value="HISTONE-LYSINE N-METHYLTRANSFERASE SETMAR"/>
    <property type="match status" value="1"/>
</dbReference>
<dbReference type="EMBL" id="BGZK01000066">
    <property type="protein sequence ID" value="GBP14709.1"/>
    <property type="molecule type" value="Genomic_DNA"/>
</dbReference>
<dbReference type="GO" id="GO:0003690">
    <property type="term" value="F:double-stranded DNA binding"/>
    <property type="evidence" value="ECO:0007669"/>
    <property type="project" value="TreeGrafter"/>
</dbReference>
<dbReference type="Proteomes" id="UP000299102">
    <property type="component" value="Unassembled WGS sequence"/>
</dbReference>
<comment type="caution">
    <text evidence="1">The sequence shown here is derived from an EMBL/GenBank/DDBJ whole genome shotgun (WGS) entry which is preliminary data.</text>
</comment>
<dbReference type="InterPro" id="IPR052709">
    <property type="entry name" value="Transposase-MT_Hybrid"/>
</dbReference>
<protein>
    <recommendedName>
        <fullName evidence="3">Mos1 transposase HTH domain-containing protein</fullName>
    </recommendedName>
</protein>
<dbReference type="GO" id="GO:0035861">
    <property type="term" value="C:site of double-strand break"/>
    <property type="evidence" value="ECO:0007669"/>
    <property type="project" value="TreeGrafter"/>
</dbReference>
<dbReference type="GO" id="GO:0015074">
    <property type="term" value="P:DNA integration"/>
    <property type="evidence" value="ECO:0007669"/>
    <property type="project" value="TreeGrafter"/>
</dbReference>
<dbReference type="GO" id="GO:0000793">
    <property type="term" value="C:condensed chromosome"/>
    <property type="evidence" value="ECO:0007669"/>
    <property type="project" value="TreeGrafter"/>
</dbReference>
<proteinExistence type="predicted"/>
<dbReference type="GO" id="GO:0031297">
    <property type="term" value="P:replication fork processing"/>
    <property type="evidence" value="ECO:0007669"/>
    <property type="project" value="TreeGrafter"/>
</dbReference>
<dbReference type="GO" id="GO:0044774">
    <property type="term" value="P:mitotic DNA integrity checkpoint signaling"/>
    <property type="evidence" value="ECO:0007669"/>
    <property type="project" value="TreeGrafter"/>
</dbReference>
<accession>A0A4C1TJI9</accession>
<evidence type="ECO:0008006" key="3">
    <source>
        <dbReference type="Google" id="ProtNLM"/>
    </source>
</evidence>
<organism evidence="1 2">
    <name type="scientific">Eumeta variegata</name>
    <name type="common">Bagworm moth</name>
    <name type="synonym">Eumeta japonica</name>
    <dbReference type="NCBI Taxonomy" id="151549"/>
    <lineage>
        <taxon>Eukaryota</taxon>
        <taxon>Metazoa</taxon>
        <taxon>Ecdysozoa</taxon>
        <taxon>Arthropoda</taxon>
        <taxon>Hexapoda</taxon>
        <taxon>Insecta</taxon>
        <taxon>Pterygota</taxon>
        <taxon>Neoptera</taxon>
        <taxon>Endopterygota</taxon>
        <taxon>Lepidoptera</taxon>
        <taxon>Glossata</taxon>
        <taxon>Ditrysia</taxon>
        <taxon>Tineoidea</taxon>
        <taxon>Psychidae</taxon>
        <taxon>Oiketicinae</taxon>
        <taxon>Eumeta</taxon>
    </lineage>
</organism>
<dbReference type="GO" id="GO:0000729">
    <property type="term" value="P:DNA double-strand break processing"/>
    <property type="evidence" value="ECO:0007669"/>
    <property type="project" value="TreeGrafter"/>
</dbReference>
<dbReference type="GO" id="GO:0000014">
    <property type="term" value="F:single-stranded DNA endodeoxyribonuclease activity"/>
    <property type="evidence" value="ECO:0007669"/>
    <property type="project" value="TreeGrafter"/>
</dbReference>
<keyword evidence="2" id="KW-1185">Reference proteome</keyword>
<evidence type="ECO:0000313" key="1">
    <source>
        <dbReference type="EMBL" id="GBP14709.1"/>
    </source>
</evidence>
<name>A0A4C1TJI9_EUMVA</name>
<evidence type="ECO:0000313" key="2">
    <source>
        <dbReference type="Proteomes" id="UP000299102"/>
    </source>
</evidence>
<dbReference type="PANTHER" id="PTHR46060">
    <property type="entry name" value="MARINER MOS1 TRANSPOSASE-LIKE PROTEIN"/>
    <property type="match status" value="1"/>
</dbReference>
<gene>
    <name evidence="1" type="ORF">EVAR_9614_1</name>
</gene>
<dbReference type="GO" id="GO:0003697">
    <property type="term" value="F:single-stranded DNA binding"/>
    <property type="evidence" value="ECO:0007669"/>
    <property type="project" value="TreeGrafter"/>
</dbReference>
<dbReference type="GO" id="GO:0042800">
    <property type="term" value="F:histone H3K4 methyltransferase activity"/>
    <property type="evidence" value="ECO:0007669"/>
    <property type="project" value="TreeGrafter"/>
</dbReference>
<reference evidence="1 2" key="1">
    <citation type="journal article" date="2019" name="Commun. Biol.">
        <title>The bagworm genome reveals a unique fibroin gene that provides high tensile strength.</title>
        <authorList>
            <person name="Kono N."/>
            <person name="Nakamura H."/>
            <person name="Ohtoshi R."/>
            <person name="Tomita M."/>
            <person name="Numata K."/>
            <person name="Arakawa K."/>
        </authorList>
    </citation>
    <scope>NUCLEOTIDE SEQUENCE [LARGE SCALE GENOMIC DNA]</scope>
</reference>
<dbReference type="GO" id="GO:0044547">
    <property type="term" value="F:DNA topoisomerase binding"/>
    <property type="evidence" value="ECO:0007669"/>
    <property type="project" value="TreeGrafter"/>
</dbReference>
<dbReference type="GO" id="GO:0005634">
    <property type="term" value="C:nucleus"/>
    <property type="evidence" value="ECO:0007669"/>
    <property type="project" value="TreeGrafter"/>
</dbReference>
<dbReference type="GO" id="GO:0046975">
    <property type="term" value="F:histone H3K36 methyltransferase activity"/>
    <property type="evidence" value="ECO:0007669"/>
    <property type="project" value="TreeGrafter"/>
</dbReference>
<dbReference type="OrthoDB" id="10017160at2759"/>